<proteinExistence type="predicted"/>
<dbReference type="RefSeq" id="WP_208174827.1">
    <property type="nucleotide sequence ID" value="NZ_JAGETZ010000003.1"/>
</dbReference>
<name>A0ABS3QEP9_9BACT</name>
<organism evidence="1 2">
    <name type="scientific">Hymenobacter negativus</name>
    <dbReference type="NCBI Taxonomy" id="2795026"/>
    <lineage>
        <taxon>Bacteria</taxon>
        <taxon>Pseudomonadati</taxon>
        <taxon>Bacteroidota</taxon>
        <taxon>Cytophagia</taxon>
        <taxon>Cytophagales</taxon>
        <taxon>Hymenobacteraceae</taxon>
        <taxon>Hymenobacter</taxon>
    </lineage>
</organism>
<evidence type="ECO:0000313" key="1">
    <source>
        <dbReference type="EMBL" id="MBO2009205.1"/>
    </source>
</evidence>
<keyword evidence="2" id="KW-1185">Reference proteome</keyword>
<sequence>MNHSKIARYYKAVGYANLAWLKAAADYQPEYNTIEYRVESLLADEATGGADYRTDWRQGITFKNMDDDTIRLDKRGERQYEHLEARTLPMRVYQWAVGQLHEPEAYGGVYAALKEAHPGHDVWTAHAMQYPPADSTEKAIGVLAFGIEDDFAVVLRGLRAYQRKQAKATKKIMAQLAVYHATELQRQELDKLRQGHWLGADKALTTAPRVNDPNVPFLGDMALTPEQRSRLHYWAVPEGKHMSAAFPAGTGIALKEVTSGKELIDGAVYLSQTTWGKPGDAHYGHTMILGRLDMSKKSYGSVPLRWDDEPERPLNVKAEWKKKEDADYEVKLLQVVAYTTRAEQVAPVMVAETQPMRPAMRSSKKRALQAAA</sequence>
<dbReference type="Proteomes" id="UP000664369">
    <property type="component" value="Unassembled WGS sequence"/>
</dbReference>
<accession>A0ABS3QEP9</accession>
<reference evidence="1 2" key="1">
    <citation type="submission" date="2021-03" db="EMBL/GenBank/DDBJ databases">
        <authorList>
            <person name="Kim M.K."/>
        </authorList>
    </citation>
    <scope>NUCLEOTIDE SEQUENCE [LARGE SCALE GENOMIC DNA]</scope>
    <source>
        <strain evidence="1 2">BT442</strain>
    </source>
</reference>
<dbReference type="EMBL" id="JAGETZ010000003">
    <property type="protein sequence ID" value="MBO2009205.1"/>
    <property type="molecule type" value="Genomic_DNA"/>
</dbReference>
<evidence type="ECO:0000313" key="2">
    <source>
        <dbReference type="Proteomes" id="UP000664369"/>
    </source>
</evidence>
<comment type="caution">
    <text evidence="1">The sequence shown here is derived from an EMBL/GenBank/DDBJ whole genome shotgun (WGS) entry which is preliminary data.</text>
</comment>
<protein>
    <submittedName>
        <fullName evidence="1">Uncharacterized protein</fullName>
    </submittedName>
</protein>
<gene>
    <name evidence="1" type="ORF">J4E00_09080</name>
</gene>